<dbReference type="AlphaFoldDB" id="A0A938YED2"/>
<dbReference type="CDD" id="cd07262">
    <property type="entry name" value="VOC_like"/>
    <property type="match status" value="1"/>
</dbReference>
<sequence>MIDHLGLQVADVEASARLLGTVLAPLGIAEQRRIPTPGGPVVAFGPDGGQEVPLWLSGVVPGPDGGPPAGRETHLALTARDRAAVDAVHGAALGAGVEILHPPREWPEYHPGYYAVFFRDLDGNNLEVVHHG</sequence>
<dbReference type="Proteomes" id="UP000663792">
    <property type="component" value="Unassembled WGS sequence"/>
</dbReference>
<evidence type="ECO:0000313" key="2">
    <source>
        <dbReference type="EMBL" id="MBM9466218.1"/>
    </source>
</evidence>
<evidence type="ECO:0000259" key="1">
    <source>
        <dbReference type="PROSITE" id="PS51819"/>
    </source>
</evidence>
<accession>A0A938YED2</accession>
<comment type="caution">
    <text evidence="2">The sequence shown here is derived from an EMBL/GenBank/DDBJ whole genome shotgun (WGS) entry which is preliminary data.</text>
</comment>
<name>A0A938YED2_9ACTN</name>
<dbReference type="InterPro" id="IPR004360">
    <property type="entry name" value="Glyas_Fos-R_dOase_dom"/>
</dbReference>
<protein>
    <submittedName>
        <fullName evidence="2">VOC family protein</fullName>
    </submittedName>
</protein>
<dbReference type="PROSITE" id="PS51819">
    <property type="entry name" value="VOC"/>
    <property type="match status" value="1"/>
</dbReference>
<dbReference type="PANTHER" id="PTHR35006">
    <property type="entry name" value="GLYOXALASE FAMILY PROTEIN (AFU_ORTHOLOGUE AFUA_5G14830)"/>
    <property type="match status" value="1"/>
</dbReference>
<dbReference type="Gene3D" id="3.10.180.10">
    <property type="entry name" value="2,3-Dihydroxybiphenyl 1,2-Dioxygenase, domain 1"/>
    <property type="match status" value="1"/>
</dbReference>
<reference evidence="2" key="1">
    <citation type="submission" date="2021-01" db="EMBL/GenBank/DDBJ databases">
        <title>YIM 132084 draft genome.</title>
        <authorList>
            <person name="An D."/>
        </authorList>
    </citation>
    <scope>NUCLEOTIDE SEQUENCE</scope>
    <source>
        <strain evidence="2">YIM 132084</strain>
    </source>
</reference>
<dbReference type="Pfam" id="PF00903">
    <property type="entry name" value="Glyoxalase"/>
    <property type="match status" value="1"/>
</dbReference>
<dbReference type="InterPro" id="IPR037523">
    <property type="entry name" value="VOC_core"/>
</dbReference>
<dbReference type="SUPFAM" id="SSF54593">
    <property type="entry name" value="Glyoxalase/Bleomycin resistance protein/Dihydroxybiphenyl dioxygenase"/>
    <property type="match status" value="1"/>
</dbReference>
<keyword evidence="3" id="KW-1185">Reference proteome</keyword>
<organism evidence="2 3">
    <name type="scientific">Nakamurella leprariae</name>
    <dbReference type="NCBI Taxonomy" id="2803911"/>
    <lineage>
        <taxon>Bacteria</taxon>
        <taxon>Bacillati</taxon>
        <taxon>Actinomycetota</taxon>
        <taxon>Actinomycetes</taxon>
        <taxon>Nakamurellales</taxon>
        <taxon>Nakamurellaceae</taxon>
        <taxon>Nakamurella</taxon>
    </lineage>
</organism>
<evidence type="ECO:0000313" key="3">
    <source>
        <dbReference type="Proteomes" id="UP000663792"/>
    </source>
</evidence>
<dbReference type="RefSeq" id="WP_205259186.1">
    <property type="nucleotide sequence ID" value="NZ_JAERWK010000005.1"/>
</dbReference>
<proteinExistence type="predicted"/>
<dbReference type="PANTHER" id="PTHR35006:SF2">
    <property type="entry name" value="GLYOXALASE FAMILY PROTEIN (AFU_ORTHOLOGUE AFUA_5G14830)"/>
    <property type="match status" value="1"/>
</dbReference>
<feature type="domain" description="VOC" evidence="1">
    <location>
        <begin position="1"/>
        <end position="131"/>
    </location>
</feature>
<dbReference type="EMBL" id="JAERWK010000005">
    <property type="protein sequence ID" value="MBM9466218.1"/>
    <property type="molecule type" value="Genomic_DNA"/>
</dbReference>
<dbReference type="InterPro" id="IPR029068">
    <property type="entry name" value="Glyas_Bleomycin-R_OHBP_Dase"/>
</dbReference>
<gene>
    <name evidence="2" type="ORF">JL106_02840</name>
</gene>